<keyword evidence="3" id="KW-1133">Transmembrane helix</keyword>
<organism evidence="4 5">
    <name type="scientific">Ogataea polymorpha</name>
    <dbReference type="NCBI Taxonomy" id="460523"/>
    <lineage>
        <taxon>Eukaryota</taxon>
        <taxon>Fungi</taxon>
        <taxon>Dikarya</taxon>
        <taxon>Ascomycota</taxon>
        <taxon>Saccharomycotina</taxon>
        <taxon>Pichiomycetes</taxon>
        <taxon>Pichiales</taxon>
        <taxon>Pichiaceae</taxon>
        <taxon>Ogataea</taxon>
    </lineage>
</organism>
<keyword evidence="1" id="KW-0175">Coiled coil</keyword>
<reference evidence="4" key="1">
    <citation type="journal article" date="2021" name="Open Biol.">
        <title>Shared evolutionary footprints suggest mitochondrial oxidative damage underlies multiple complex I losses in fungi.</title>
        <authorList>
            <person name="Schikora-Tamarit M.A."/>
            <person name="Marcet-Houben M."/>
            <person name="Nosek J."/>
            <person name="Gabaldon T."/>
        </authorList>
    </citation>
    <scope>NUCLEOTIDE SEQUENCE</scope>
    <source>
        <strain evidence="4">NCAIM Y.01608</strain>
    </source>
</reference>
<feature type="region of interest" description="Disordered" evidence="2">
    <location>
        <begin position="273"/>
        <end position="297"/>
    </location>
</feature>
<feature type="compositionally biased region" description="Polar residues" evidence="2">
    <location>
        <begin position="275"/>
        <end position="290"/>
    </location>
</feature>
<gene>
    <name evidence="4" type="ORF">OGATHE_004119</name>
</gene>
<feature type="coiled-coil region" evidence="1">
    <location>
        <begin position="641"/>
        <end position="689"/>
    </location>
</feature>
<feature type="transmembrane region" description="Helical" evidence="3">
    <location>
        <begin position="78"/>
        <end position="103"/>
    </location>
</feature>
<feature type="transmembrane region" description="Helical" evidence="3">
    <location>
        <begin position="123"/>
        <end position="143"/>
    </location>
</feature>
<keyword evidence="3" id="KW-0812">Transmembrane</keyword>
<feature type="coiled-coil region" evidence="1">
    <location>
        <begin position="541"/>
        <end position="594"/>
    </location>
</feature>
<feature type="transmembrane region" description="Helical" evidence="3">
    <location>
        <begin position="193"/>
        <end position="214"/>
    </location>
</feature>
<sequence length="718" mass="80973">MEPKSLIPLHPLTDTVAILAVLMVLPSWISVAVLTLYATLNSSRFVRSTLSLVYRHKLSGLDHNAEYSASSSLGRGSYLLGFLSIDVGLTLALLFVAPGLLDYMHLLAKAFVASNLASTKQKYIFNAFLSMLVVLLIENLATFLVKNVYLVYLDGSAVTDAFLYSAYVRYPKTSLKHLLYTWSPLKSRVRQMLIFRVDHLVDFVYATLSIYTIMCNINPWVRKLAARPQDSGVGGKLSSKPVTKPYASELTAETKNITVSPHIADSTIPGLVRPCSSSSEETADSHQSADSAPASFPPDHQILNMNDVSSASLVVAQNFENYCRLFLFPSLNYSNSATQSPQTASLAANSSKAKLTPYVEKRIKSMTGRVQQPIWAFVSAAKTMFGRPDLYSGEYYQQNALVTTNRDPDGWTRSLADSAQCFIWYTGETAVAFELRNVYIDQLLVMVNGIIWEQTALIGLEERELVIVSGLSPLSQYDVEFVNVNGKDERELLAVATVSTIHKHRILTESKHSSPLATLQESVVTTQAAIEREKMKLKKLKTDWRKRSAALKAEIESLNSRPTFTDETRNYKKVESLRQAVAKSEREISKLSKEAEYLYTQQSEVDERYLDTKRAYDSEMRLLQAFENAHFEKLETEKARIAALEAERAPLVQKKEKLMQKKERIANDVKRLELEIEQLKTAEVRLRQEHRSIRAGQRAEKHRVIMNEISRFEKQLQH</sequence>
<comment type="caution">
    <text evidence="4">The sequence shown here is derived from an EMBL/GenBank/DDBJ whole genome shotgun (WGS) entry which is preliminary data.</text>
</comment>
<dbReference type="EMBL" id="JAEUBD010001178">
    <property type="protein sequence ID" value="KAH3665303.1"/>
    <property type="molecule type" value="Genomic_DNA"/>
</dbReference>
<dbReference type="RefSeq" id="XP_018210247.1">
    <property type="nucleotide sequence ID" value="XM_018357682.1"/>
</dbReference>
<name>A0A1B7SFM8_9ASCO</name>
<accession>A0A1B7SFM8</accession>
<reference evidence="4" key="2">
    <citation type="submission" date="2021-01" db="EMBL/GenBank/DDBJ databases">
        <authorList>
            <person name="Schikora-Tamarit M.A."/>
        </authorList>
    </citation>
    <scope>NUCLEOTIDE SEQUENCE</scope>
    <source>
        <strain evidence="4">NCAIM Y.01608</strain>
    </source>
</reference>
<evidence type="ECO:0000313" key="5">
    <source>
        <dbReference type="Proteomes" id="UP000788993"/>
    </source>
</evidence>
<evidence type="ECO:0000256" key="1">
    <source>
        <dbReference type="SAM" id="Coils"/>
    </source>
</evidence>
<keyword evidence="5" id="KW-1185">Reference proteome</keyword>
<dbReference type="Proteomes" id="UP000788993">
    <property type="component" value="Unassembled WGS sequence"/>
</dbReference>
<evidence type="ECO:0000313" key="4">
    <source>
        <dbReference type="EMBL" id="KAH3665303.1"/>
    </source>
</evidence>
<keyword evidence="3" id="KW-0472">Membrane</keyword>
<evidence type="ECO:0000256" key="2">
    <source>
        <dbReference type="SAM" id="MobiDB-lite"/>
    </source>
</evidence>
<proteinExistence type="predicted"/>
<dbReference type="AlphaFoldDB" id="A0A1B7SFM8"/>
<evidence type="ECO:0000256" key="3">
    <source>
        <dbReference type="SAM" id="Phobius"/>
    </source>
</evidence>
<protein>
    <submittedName>
        <fullName evidence="4">Uncharacterized protein</fullName>
    </submittedName>
</protein>
<feature type="transmembrane region" description="Helical" evidence="3">
    <location>
        <begin position="12"/>
        <end position="38"/>
    </location>
</feature>
<dbReference type="OrthoDB" id="4158994at2759"/>